<comment type="caution">
    <text evidence="8">The sequence shown here is derived from an EMBL/GenBank/DDBJ whole genome shotgun (WGS) entry which is preliminary data.</text>
</comment>
<feature type="transmembrane region" description="Helical" evidence="7">
    <location>
        <begin position="174"/>
        <end position="193"/>
    </location>
</feature>
<keyword evidence="9" id="KW-1185">Reference proteome</keyword>
<dbReference type="OrthoDB" id="6803299at2"/>
<evidence type="ECO:0000256" key="2">
    <source>
        <dbReference type="ARBA" id="ARBA00022448"/>
    </source>
</evidence>
<name>A0A3A4A6Z9_9ACTN</name>
<dbReference type="EMBL" id="QZEY01000018">
    <property type="protein sequence ID" value="RJL23659.1"/>
    <property type="molecule type" value="Genomic_DNA"/>
</dbReference>
<organism evidence="8 9">
    <name type="scientific">Bailinhaonella thermotolerans</name>
    <dbReference type="NCBI Taxonomy" id="1070861"/>
    <lineage>
        <taxon>Bacteria</taxon>
        <taxon>Bacillati</taxon>
        <taxon>Actinomycetota</taxon>
        <taxon>Actinomycetes</taxon>
        <taxon>Streptosporangiales</taxon>
        <taxon>Streptosporangiaceae</taxon>
        <taxon>Bailinhaonella</taxon>
    </lineage>
</organism>
<feature type="transmembrane region" description="Helical" evidence="7">
    <location>
        <begin position="55"/>
        <end position="72"/>
    </location>
</feature>
<keyword evidence="4 7" id="KW-0812">Transmembrane</keyword>
<evidence type="ECO:0000256" key="4">
    <source>
        <dbReference type="ARBA" id="ARBA00022692"/>
    </source>
</evidence>
<dbReference type="Pfam" id="PF07690">
    <property type="entry name" value="MFS_1"/>
    <property type="match status" value="1"/>
</dbReference>
<feature type="transmembrane region" description="Helical" evidence="7">
    <location>
        <begin position="84"/>
        <end position="103"/>
    </location>
</feature>
<comment type="subcellular location">
    <subcellularLocation>
        <location evidence="1">Cell membrane</location>
        <topology evidence="1">Multi-pass membrane protein</topology>
    </subcellularLocation>
</comment>
<evidence type="ECO:0000256" key="7">
    <source>
        <dbReference type="SAM" id="Phobius"/>
    </source>
</evidence>
<dbReference type="Gene3D" id="1.20.1250.20">
    <property type="entry name" value="MFS general substrate transporter like domains"/>
    <property type="match status" value="1"/>
</dbReference>
<dbReference type="GO" id="GO:0022857">
    <property type="term" value="F:transmembrane transporter activity"/>
    <property type="evidence" value="ECO:0007669"/>
    <property type="project" value="InterPro"/>
</dbReference>
<feature type="transmembrane region" description="Helical" evidence="7">
    <location>
        <begin position="145"/>
        <end position="168"/>
    </location>
</feature>
<dbReference type="InterPro" id="IPR036259">
    <property type="entry name" value="MFS_trans_sf"/>
</dbReference>
<evidence type="ECO:0000256" key="5">
    <source>
        <dbReference type="ARBA" id="ARBA00022989"/>
    </source>
</evidence>
<dbReference type="SUPFAM" id="SSF103473">
    <property type="entry name" value="MFS general substrate transporter"/>
    <property type="match status" value="1"/>
</dbReference>
<reference evidence="8 9" key="1">
    <citation type="submission" date="2018-09" db="EMBL/GenBank/DDBJ databases">
        <title>YIM 75507 draft genome.</title>
        <authorList>
            <person name="Tang S."/>
            <person name="Feng Y."/>
        </authorList>
    </citation>
    <scope>NUCLEOTIDE SEQUENCE [LARGE SCALE GENOMIC DNA]</scope>
    <source>
        <strain evidence="8 9">YIM 75507</strain>
    </source>
</reference>
<accession>A0A3A4A6Z9</accession>
<feature type="transmembrane region" description="Helical" evidence="7">
    <location>
        <begin position="379"/>
        <end position="400"/>
    </location>
</feature>
<proteinExistence type="predicted"/>
<protein>
    <submittedName>
        <fullName evidence="8">MFS transporter</fullName>
    </submittedName>
</protein>
<dbReference type="GO" id="GO:0005886">
    <property type="term" value="C:plasma membrane"/>
    <property type="evidence" value="ECO:0007669"/>
    <property type="project" value="UniProtKB-SubCell"/>
</dbReference>
<feature type="transmembrane region" description="Helical" evidence="7">
    <location>
        <begin position="218"/>
        <end position="243"/>
    </location>
</feature>
<keyword evidence="6 7" id="KW-0472">Membrane</keyword>
<dbReference type="PANTHER" id="PTHR23517:SF2">
    <property type="entry name" value="MULTIDRUG RESISTANCE PROTEIN MDTH"/>
    <property type="match status" value="1"/>
</dbReference>
<sequence>MSRTRSALRSLLPDPGPTRALTLSTLVRTTGRGLFFTGSALYFTSPSVGLSGPQVGLGLTIAALVGLFAGVPSGRLADVIGPRGVTIVFLLVDAVALCGYTLVRDFTVFVLVACAYSFFESGSNASNQALIAGSVEPERRVRTRAYLRSVTNLGWSLGAVLCGVALAYGTREAYLALIFGAAACYAVGALLNLRVPSVPPAPKVSSGPVWIVLRDRPYIVLTLLNAVLCMCYTLLTLALPIWIRDQTSAPPAVYAILTLINTVAVLLFQVVASRGSATVAGAARAQRNSGVLLLACCVLFAFSAGQGLTPWIAIAFLVAGTMVHVGGELLQAAGSWGLSFELAPQHAQGQYQGMYGTGYQLAQVVTPVMSTLLLSGWGWPGWIVFGAAFLLAGLAVPVAARWAERTRPAEPVPAAA</sequence>
<feature type="transmembrane region" description="Helical" evidence="7">
    <location>
        <begin position="249"/>
        <end position="271"/>
    </location>
</feature>
<feature type="transmembrane region" description="Helical" evidence="7">
    <location>
        <begin position="291"/>
        <end position="319"/>
    </location>
</feature>
<dbReference type="AlphaFoldDB" id="A0A3A4A6Z9"/>
<dbReference type="InterPro" id="IPR011701">
    <property type="entry name" value="MFS"/>
</dbReference>
<dbReference type="Proteomes" id="UP000265768">
    <property type="component" value="Unassembled WGS sequence"/>
</dbReference>
<gene>
    <name evidence="8" type="ORF">D5H75_32710</name>
</gene>
<evidence type="ECO:0000256" key="6">
    <source>
        <dbReference type="ARBA" id="ARBA00023136"/>
    </source>
</evidence>
<dbReference type="PANTHER" id="PTHR23517">
    <property type="entry name" value="RESISTANCE PROTEIN MDTM, PUTATIVE-RELATED-RELATED"/>
    <property type="match status" value="1"/>
</dbReference>
<evidence type="ECO:0000313" key="8">
    <source>
        <dbReference type="EMBL" id="RJL23659.1"/>
    </source>
</evidence>
<keyword evidence="5 7" id="KW-1133">Transmembrane helix</keyword>
<keyword evidence="2" id="KW-0813">Transport</keyword>
<keyword evidence="3" id="KW-1003">Cell membrane</keyword>
<dbReference type="InterPro" id="IPR050171">
    <property type="entry name" value="MFS_Transporters"/>
</dbReference>
<evidence type="ECO:0000256" key="1">
    <source>
        <dbReference type="ARBA" id="ARBA00004651"/>
    </source>
</evidence>
<evidence type="ECO:0000313" key="9">
    <source>
        <dbReference type="Proteomes" id="UP000265768"/>
    </source>
</evidence>
<evidence type="ECO:0000256" key="3">
    <source>
        <dbReference type="ARBA" id="ARBA00022475"/>
    </source>
</evidence>